<dbReference type="InterPro" id="IPR036962">
    <property type="entry name" value="Glyco_hydro_3_N_sf"/>
</dbReference>
<dbReference type="VEuPathDB" id="FungiDB:PGUG_02293"/>
<dbReference type="PROSITE" id="PS51820">
    <property type="entry name" value="PA14"/>
    <property type="match status" value="1"/>
</dbReference>
<evidence type="ECO:0000313" key="8">
    <source>
        <dbReference type="Proteomes" id="UP000001997"/>
    </source>
</evidence>
<feature type="domain" description="PA14" evidence="6">
    <location>
        <begin position="398"/>
        <end position="559"/>
    </location>
</feature>
<evidence type="ECO:0000256" key="3">
    <source>
        <dbReference type="ARBA" id="ARBA00012744"/>
    </source>
</evidence>
<dbReference type="PRINTS" id="PR00133">
    <property type="entry name" value="GLHYDRLASE3"/>
</dbReference>
<dbReference type="Pfam" id="PF00933">
    <property type="entry name" value="Glyco_hydro_3"/>
    <property type="match status" value="1"/>
</dbReference>
<dbReference type="FunFam" id="3.20.20.300:FF:000006">
    <property type="entry name" value="Beta-glucosidase H"/>
    <property type="match status" value="1"/>
</dbReference>
<dbReference type="InterPro" id="IPR001764">
    <property type="entry name" value="Glyco_hydro_3_N"/>
</dbReference>
<reference evidence="7 8" key="1">
    <citation type="journal article" date="2009" name="Nature">
        <title>Evolution of pathogenicity and sexual reproduction in eight Candida genomes.</title>
        <authorList>
            <person name="Butler G."/>
            <person name="Rasmussen M.D."/>
            <person name="Lin M.F."/>
            <person name="Santos M.A."/>
            <person name="Sakthikumar S."/>
            <person name="Munro C.A."/>
            <person name="Rheinbay E."/>
            <person name="Grabherr M."/>
            <person name="Forche A."/>
            <person name="Reedy J.L."/>
            <person name="Agrafioti I."/>
            <person name="Arnaud M.B."/>
            <person name="Bates S."/>
            <person name="Brown A.J."/>
            <person name="Brunke S."/>
            <person name="Costanzo M.C."/>
            <person name="Fitzpatrick D.A."/>
            <person name="de Groot P.W."/>
            <person name="Harris D."/>
            <person name="Hoyer L.L."/>
            <person name="Hube B."/>
            <person name="Klis F.M."/>
            <person name="Kodira C."/>
            <person name="Lennard N."/>
            <person name="Logue M.E."/>
            <person name="Martin R."/>
            <person name="Neiman A.M."/>
            <person name="Nikolaou E."/>
            <person name="Quail M.A."/>
            <person name="Quinn J."/>
            <person name="Santos M.C."/>
            <person name="Schmitzberger F.F."/>
            <person name="Sherlock G."/>
            <person name="Shah P."/>
            <person name="Silverstein K.A."/>
            <person name="Skrzypek M.S."/>
            <person name="Soll D."/>
            <person name="Staggs R."/>
            <person name="Stansfield I."/>
            <person name="Stumpf M.P."/>
            <person name="Sudbery P.E."/>
            <person name="Srikantha T."/>
            <person name="Zeng Q."/>
            <person name="Berman J."/>
            <person name="Berriman M."/>
            <person name="Heitman J."/>
            <person name="Gow N.A."/>
            <person name="Lorenz M.C."/>
            <person name="Birren B.W."/>
            <person name="Kellis M."/>
            <person name="Cuomo C.A."/>
        </authorList>
    </citation>
    <scope>NUCLEOTIDE SEQUENCE [LARGE SCALE GENOMIC DNA]</scope>
    <source>
        <strain evidence="8">ATCC 6260 / CBS 566 / DSM 6381 / JCM 1539 / NBRC 10279 / NRRL Y-324</strain>
    </source>
</reference>
<dbReference type="Gene3D" id="2.60.120.260">
    <property type="entry name" value="Galactose-binding domain-like"/>
    <property type="match status" value="1"/>
</dbReference>
<evidence type="ECO:0000313" key="7">
    <source>
        <dbReference type="EMBL" id="EDK38195.1"/>
    </source>
</evidence>
<dbReference type="Pfam" id="PF07691">
    <property type="entry name" value="PA14"/>
    <property type="match status" value="1"/>
</dbReference>
<dbReference type="InterPro" id="IPR050288">
    <property type="entry name" value="Cellulose_deg_GH3"/>
</dbReference>
<accession>A5DG92</accession>
<dbReference type="Proteomes" id="UP000001997">
    <property type="component" value="Unassembled WGS sequence"/>
</dbReference>
<dbReference type="GO" id="GO:0008422">
    <property type="term" value="F:beta-glucosidase activity"/>
    <property type="evidence" value="ECO:0007669"/>
    <property type="project" value="UniProtKB-EC"/>
</dbReference>
<dbReference type="InParanoid" id="A5DG92"/>
<dbReference type="OrthoDB" id="47059at2759"/>
<dbReference type="InterPro" id="IPR017853">
    <property type="entry name" value="GH"/>
</dbReference>
<comment type="catalytic activity">
    <reaction evidence="1">
        <text>Hydrolysis of terminal, non-reducing beta-D-glucosyl residues with release of beta-D-glucose.</text>
        <dbReference type="EC" id="3.2.1.21"/>
    </reaction>
</comment>
<dbReference type="EMBL" id="CH408156">
    <property type="protein sequence ID" value="EDK38195.1"/>
    <property type="molecule type" value="Genomic_DNA"/>
</dbReference>
<sequence length="559" mass="61770">MSKNFYVEEILQQLTLDEKISLLAGRDFWHTVPVKRLNIPSIRTSDGPNGVRGTRFFNGVKSACFPCGTALASTFNKELLNESGKLMGEEAKHKGAHILLGPTTNMQRGPLGGRGFESFSEDPYLAGMVSAAIVNGVQSEHVAATIKHYVGNDLEHERNASDSIVTPRAMREIYLEPFRLAVKHANPKAFMTGYNKVNGEHVSQSKLYIDEILRKEWNWNGLVMSDWFGTYTTNTSIENGLDLEMPGPTRFRTQAAVGHMIQTRELHINDLNARVRNVLEIIKYALDSGIPEDCPEDEKNNTEETAKHLREVAGESIVLLKNEGILPLQKNEKIAVIGPNAKIAAYCGGGSASLRAYYTVTPYEGITKKLGKEPPYTTGAHSHKTLPDMGRITKNPVTGGMGLNMKFFHEPPTEKTRTQFDEVDIDTSQAFLADYYNKNLKGNLFWADIEGEFEVDESGEHEFGLTVWGSAQLFVNNKLVVDNTKDQVGGDAFFNLGTIEQKGTIKLEKGANNKIRVEFGSAPTSTIKTQDSVDFGGGGAVRFGFAQIIDPQEENRQGS</sequence>
<dbReference type="AlphaFoldDB" id="A5DG92"/>
<dbReference type="EC" id="3.2.1.21" evidence="3"/>
<dbReference type="GO" id="GO:0030245">
    <property type="term" value="P:cellulose catabolic process"/>
    <property type="evidence" value="ECO:0007669"/>
    <property type="project" value="UniProtKB-UniPathway"/>
</dbReference>
<dbReference type="Gene3D" id="3.40.50.1700">
    <property type="entry name" value="Glycoside hydrolase family 3 C-terminal domain"/>
    <property type="match status" value="1"/>
</dbReference>
<keyword evidence="4" id="KW-0378">Hydrolase</keyword>
<evidence type="ECO:0000256" key="5">
    <source>
        <dbReference type="ARBA" id="ARBA00023295"/>
    </source>
</evidence>
<dbReference type="UniPathway" id="UPA00696"/>
<dbReference type="Gene3D" id="3.20.20.300">
    <property type="entry name" value="Glycoside hydrolase, family 3, N-terminal domain"/>
    <property type="match status" value="1"/>
</dbReference>
<dbReference type="HOGENOM" id="CLU_004542_4_0_1"/>
<evidence type="ECO:0000259" key="6">
    <source>
        <dbReference type="PROSITE" id="PS51820"/>
    </source>
</evidence>
<keyword evidence="8" id="KW-1185">Reference proteome</keyword>
<evidence type="ECO:0000256" key="1">
    <source>
        <dbReference type="ARBA" id="ARBA00000448"/>
    </source>
</evidence>
<dbReference type="SMART" id="SM00758">
    <property type="entry name" value="PA14"/>
    <property type="match status" value="1"/>
</dbReference>
<protein>
    <recommendedName>
        <fullName evidence="3">beta-glucosidase</fullName>
        <ecNumber evidence="3">3.2.1.21</ecNumber>
    </recommendedName>
</protein>
<dbReference type="RefSeq" id="XP_001486622.1">
    <property type="nucleotide sequence ID" value="XM_001486572.1"/>
</dbReference>
<dbReference type="OMA" id="QIHYRED"/>
<dbReference type="eggNOG" id="ENOG502QR4D">
    <property type="taxonomic scope" value="Eukaryota"/>
</dbReference>
<dbReference type="SUPFAM" id="SSF56988">
    <property type="entry name" value="Anthrax protective antigen"/>
    <property type="match status" value="1"/>
</dbReference>
<dbReference type="SUPFAM" id="SSF51445">
    <property type="entry name" value="(Trans)glycosidases"/>
    <property type="match status" value="1"/>
</dbReference>
<name>A5DG92_PICGU</name>
<dbReference type="InterPro" id="IPR019800">
    <property type="entry name" value="Glyco_hydro_3_AS"/>
</dbReference>
<dbReference type="KEGG" id="pgu:PGUG_02293"/>
<dbReference type="PROSITE" id="PS00775">
    <property type="entry name" value="GLYCOSYL_HYDROL_F3"/>
    <property type="match status" value="1"/>
</dbReference>
<dbReference type="InterPro" id="IPR036881">
    <property type="entry name" value="Glyco_hydro_3_C_sf"/>
</dbReference>
<dbReference type="InterPro" id="IPR037524">
    <property type="entry name" value="PA14/GLEYA"/>
</dbReference>
<evidence type="ECO:0000256" key="4">
    <source>
        <dbReference type="ARBA" id="ARBA00022801"/>
    </source>
</evidence>
<organism evidence="7 8">
    <name type="scientific">Meyerozyma guilliermondii (strain ATCC 6260 / CBS 566 / DSM 6381 / JCM 1539 / NBRC 10279 / NRRL Y-324)</name>
    <name type="common">Yeast</name>
    <name type="synonym">Candida guilliermondii</name>
    <dbReference type="NCBI Taxonomy" id="294746"/>
    <lineage>
        <taxon>Eukaryota</taxon>
        <taxon>Fungi</taxon>
        <taxon>Dikarya</taxon>
        <taxon>Ascomycota</taxon>
        <taxon>Saccharomycotina</taxon>
        <taxon>Pichiomycetes</taxon>
        <taxon>Debaryomycetaceae</taxon>
        <taxon>Meyerozyma</taxon>
    </lineage>
</organism>
<comment type="similarity">
    <text evidence="2">Belongs to the glycosyl hydrolase 3 family.</text>
</comment>
<dbReference type="GeneID" id="5127441"/>
<dbReference type="PANTHER" id="PTHR42715:SF27">
    <property type="entry name" value="BETA-GLUCOSIDASE-RELATED"/>
    <property type="match status" value="1"/>
</dbReference>
<proteinExistence type="inferred from homology"/>
<evidence type="ECO:0000256" key="2">
    <source>
        <dbReference type="ARBA" id="ARBA00005336"/>
    </source>
</evidence>
<dbReference type="PANTHER" id="PTHR42715">
    <property type="entry name" value="BETA-GLUCOSIDASE"/>
    <property type="match status" value="1"/>
</dbReference>
<dbReference type="InterPro" id="IPR011658">
    <property type="entry name" value="PA14_dom"/>
</dbReference>
<keyword evidence="5" id="KW-0326">Glycosidase</keyword>
<dbReference type="SUPFAM" id="SSF52279">
    <property type="entry name" value="Beta-D-glucan exohydrolase, C-terminal domain"/>
    <property type="match status" value="1"/>
</dbReference>
<gene>
    <name evidence="7" type="ORF">PGUG_02293</name>
</gene>
<dbReference type="STRING" id="294746.A5DG92"/>